<dbReference type="Proteomes" id="UP000053840">
    <property type="component" value="Unassembled WGS sequence"/>
</dbReference>
<sequence length="57" mass="6349">RQWGLRTLGCQLCTVHSCLLSAESNLWSWFRDLAEVHENTGFCGTMSLLSAISAYKG</sequence>
<dbReference type="EMBL" id="KK933468">
    <property type="protein sequence ID" value="KFQ46096.1"/>
    <property type="molecule type" value="Genomic_DNA"/>
</dbReference>
<feature type="non-terminal residue" evidence="1">
    <location>
        <position position="57"/>
    </location>
</feature>
<evidence type="ECO:0000313" key="1">
    <source>
        <dbReference type="EMBL" id="KFQ46096.1"/>
    </source>
</evidence>
<name>A0A091RWD4_NESNO</name>
<keyword evidence="2" id="KW-1185">Reference proteome</keyword>
<evidence type="ECO:0000313" key="2">
    <source>
        <dbReference type="Proteomes" id="UP000053840"/>
    </source>
</evidence>
<feature type="non-terminal residue" evidence="1">
    <location>
        <position position="1"/>
    </location>
</feature>
<proteinExistence type="predicted"/>
<reference evidence="1 2" key="1">
    <citation type="submission" date="2014-04" db="EMBL/GenBank/DDBJ databases">
        <title>Genome evolution of avian class.</title>
        <authorList>
            <person name="Zhang G."/>
            <person name="Li C."/>
        </authorList>
    </citation>
    <scope>NUCLEOTIDE SEQUENCE [LARGE SCALE GENOMIC DNA]</scope>
    <source>
        <strain evidence="1">BGI_N333</strain>
    </source>
</reference>
<dbReference type="AlphaFoldDB" id="A0A091RWD4"/>
<accession>A0A091RWD4</accession>
<gene>
    <name evidence="1" type="ORF">N333_05747</name>
</gene>
<protein>
    <submittedName>
        <fullName evidence="1">Uncharacterized protein</fullName>
    </submittedName>
</protein>
<organism evidence="1 2">
    <name type="scientific">Nestor notabilis</name>
    <name type="common">Kea</name>
    <dbReference type="NCBI Taxonomy" id="176057"/>
    <lineage>
        <taxon>Eukaryota</taxon>
        <taxon>Metazoa</taxon>
        <taxon>Chordata</taxon>
        <taxon>Craniata</taxon>
        <taxon>Vertebrata</taxon>
        <taxon>Euteleostomi</taxon>
        <taxon>Archelosauria</taxon>
        <taxon>Archosauria</taxon>
        <taxon>Dinosauria</taxon>
        <taxon>Saurischia</taxon>
        <taxon>Theropoda</taxon>
        <taxon>Coelurosauria</taxon>
        <taxon>Aves</taxon>
        <taxon>Neognathae</taxon>
        <taxon>Neoaves</taxon>
        <taxon>Telluraves</taxon>
        <taxon>Australaves</taxon>
        <taxon>Psittaciformes</taxon>
        <taxon>Psittacidae</taxon>
        <taxon>Nestor</taxon>
    </lineage>
</organism>